<dbReference type="EMBL" id="JAADYS010001492">
    <property type="protein sequence ID" value="KAF4462713.1"/>
    <property type="molecule type" value="Genomic_DNA"/>
</dbReference>
<comment type="caution">
    <text evidence="3">The sequence shown here is derived from an EMBL/GenBank/DDBJ whole genome shotgun (WGS) entry which is preliminary data.</text>
</comment>
<keyword evidence="1" id="KW-0539">Nucleus</keyword>
<organism evidence="3 4">
    <name type="scientific">Fusarium albosuccineum</name>
    <dbReference type="NCBI Taxonomy" id="1237068"/>
    <lineage>
        <taxon>Eukaryota</taxon>
        <taxon>Fungi</taxon>
        <taxon>Dikarya</taxon>
        <taxon>Ascomycota</taxon>
        <taxon>Pezizomycotina</taxon>
        <taxon>Sordariomycetes</taxon>
        <taxon>Hypocreomycetidae</taxon>
        <taxon>Hypocreales</taxon>
        <taxon>Nectriaceae</taxon>
        <taxon>Fusarium</taxon>
        <taxon>Fusarium decemcellulare species complex</taxon>
    </lineage>
</organism>
<evidence type="ECO:0000313" key="3">
    <source>
        <dbReference type="EMBL" id="KAF4462713.1"/>
    </source>
</evidence>
<dbReference type="InterPro" id="IPR021858">
    <property type="entry name" value="Fun_TF"/>
</dbReference>
<proteinExistence type="predicted"/>
<dbReference type="AlphaFoldDB" id="A0A8H4L6X6"/>
<dbReference type="Proteomes" id="UP000554235">
    <property type="component" value="Unassembled WGS sequence"/>
</dbReference>
<keyword evidence="4" id="KW-1185">Reference proteome</keyword>
<gene>
    <name evidence="3" type="ORF">FALBO_10473</name>
</gene>
<evidence type="ECO:0000256" key="2">
    <source>
        <dbReference type="SAM" id="MobiDB-lite"/>
    </source>
</evidence>
<name>A0A8H4L6X6_9HYPO</name>
<evidence type="ECO:0000256" key="1">
    <source>
        <dbReference type="ARBA" id="ARBA00023242"/>
    </source>
</evidence>
<feature type="region of interest" description="Disordered" evidence="2">
    <location>
        <begin position="175"/>
        <end position="197"/>
    </location>
</feature>
<protein>
    <submittedName>
        <fullName evidence="3">Uncharacterized protein</fullName>
    </submittedName>
</protein>
<sequence>MLASLDLDQCDVETIDELEVLVGPYSVFRHFEMRHESIYATLSMTPDWDPRQRSLFHHYLIAVAPLMMPFEESKNPWNTTYPRLAETCLRQPTFGYLNELEAQQDESNLRTNLTRQNIMRSVMERPDFGFTAGFDHSTINCLLQADTYIKSLPTVDFGQPNEELVMEFIQKTVTDSKLSDSRNEKPQMGATRPQLAASHHSRVVRNGMLIYLYRTLGNHSPSEVARYVSAVLEGVEHYRQAGGRNLTVWPVFQAAVEACTEADQAKARAWLADSLRLGIGNRYHIKKIVEQTWERRRLMADTLGLDVGDVVLDWREIRREANLDILLV</sequence>
<evidence type="ECO:0000313" key="4">
    <source>
        <dbReference type="Proteomes" id="UP000554235"/>
    </source>
</evidence>
<accession>A0A8H4L6X6</accession>
<dbReference type="OrthoDB" id="3477330at2759"/>
<dbReference type="Pfam" id="PF11951">
    <property type="entry name" value="Fungal_trans_2"/>
    <property type="match status" value="1"/>
</dbReference>
<reference evidence="3 4" key="1">
    <citation type="submission" date="2020-01" db="EMBL/GenBank/DDBJ databases">
        <title>Identification and distribution of gene clusters putatively required for synthesis of sphingolipid metabolism inhibitors in phylogenetically diverse species of the filamentous fungus Fusarium.</title>
        <authorList>
            <person name="Kim H.-S."/>
            <person name="Busman M."/>
            <person name="Brown D.W."/>
            <person name="Divon H."/>
            <person name="Uhlig S."/>
            <person name="Proctor R.H."/>
        </authorList>
    </citation>
    <scope>NUCLEOTIDE SEQUENCE [LARGE SCALE GENOMIC DNA]</scope>
    <source>
        <strain evidence="3 4">NRRL 20459</strain>
    </source>
</reference>